<dbReference type="EMBL" id="UINC01174376">
    <property type="protein sequence ID" value="SVD80467.1"/>
    <property type="molecule type" value="Genomic_DNA"/>
</dbReference>
<dbReference type="PANTHER" id="PTHR43818">
    <property type="entry name" value="BCDNA.GH03377"/>
    <property type="match status" value="1"/>
</dbReference>
<keyword evidence="1" id="KW-0560">Oxidoreductase</keyword>
<protein>
    <submittedName>
        <fullName evidence="4">Uncharacterized protein</fullName>
    </submittedName>
</protein>
<accession>A0A382YAW5</accession>
<dbReference type="Gene3D" id="3.30.360.10">
    <property type="entry name" value="Dihydrodipicolinate Reductase, domain 2"/>
    <property type="match status" value="1"/>
</dbReference>
<reference evidence="4" key="1">
    <citation type="submission" date="2018-05" db="EMBL/GenBank/DDBJ databases">
        <authorList>
            <person name="Lanie J.A."/>
            <person name="Ng W.-L."/>
            <person name="Kazmierczak K.M."/>
            <person name="Andrzejewski T.M."/>
            <person name="Davidsen T.M."/>
            <person name="Wayne K.J."/>
            <person name="Tettelin H."/>
            <person name="Glass J.I."/>
            <person name="Rusch D."/>
            <person name="Podicherti R."/>
            <person name="Tsui H.-C.T."/>
            <person name="Winkler M.E."/>
        </authorList>
    </citation>
    <scope>NUCLEOTIDE SEQUENCE</scope>
</reference>
<dbReference type="Pfam" id="PF01408">
    <property type="entry name" value="GFO_IDH_MocA"/>
    <property type="match status" value="1"/>
</dbReference>
<gene>
    <name evidence="4" type="ORF">METZ01_LOCUS433321</name>
</gene>
<dbReference type="SUPFAM" id="SSF55347">
    <property type="entry name" value="Glyceraldehyde-3-phosphate dehydrogenase-like, C-terminal domain"/>
    <property type="match status" value="1"/>
</dbReference>
<feature type="domain" description="GFO/IDH/MocA-like oxidoreductase" evidence="3">
    <location>
        <begin position="160"/>
        <end position="241"/>
    </location>
</feature>
<dbReference type="InterPro" id="IPR000683">
    <property type="entry name" value="Gfo/Idh/MocA-like_OxRdtase_N"/>
</dbReference>
<dbReference type="PANTHER" id="PTHR43818:SF11">
    <property type="entry name" value="BCDNA.GH03377"/>
    <property type="match status" value="1"/>
</dbReference>
<dbReference type="GO" id="GO:0016491">
    <property type="term" value="F:oxidoreductase activity"/>
    <property type="evidence" value="ECO:0007669"/>
    <property type="project" value="UniProtKB-KW"/>
</dbReference>
<dbReference type="InterPro" id="IPR036291">
    <property type="entry name" value="NAD(P)-bd_dom_sf"/>
</dbReference>
<name>A0A382YAW5_9ZZZZ</name>
<feature type="domain" description="Gfo/Idh/MocA-like oxidoreductase N-terminal" evidence="2">
    <location>
        <begin position="5"/>
        <end position="124"/>
    </location>
</feature>
<dbReference type="SUPFAM" id="SSF51735">
    <property type="entry name" value="NAD(P)-binding Rossmann-fold domains"/>
    <property type="match status" value="1"/>
</dbReference>
<dbReference type="Pfam" id="PF22725">
    <property type="entry name" value="GFO_IDH_MocA_C3"/>
    <property type="match status" value="1"/>
</dbReference>
<evidence type="ECO:0000256" key="1">
    <source>
        <dbReference type="ARBA" id="ARBA00023002"/>
    </source>
</evidence>
<sequence>MAPYRAAIVGCGSIGHAHMDGYRLVDGVDVVAIADPVLEAREHYLEQYPDLSLQAFGTVEEMIETAKPDIVSVCTWHLLHPAPTIAAARTGVKAVICEKPMAIGMGAADSMVEACDASGTKLIISHQRRFTPGWERAKQLIAEGVIGAPQFVTNKVREGLTNWGTHTIDGSRFVIGDPRAEWVMGAVERRTDRFERDTAIEDACMGLIHFEGGVQLFIQSDLMAEGATAGAFQIRGTDGHMEVTETTVRILNGDGWR</sequence>
<dbReference type="InterPro" id="IPR055170">
    <property type="entry name" value="GFO_IDH_MocA-like_dom"/>
</dbReference>
<dbReference type="Gene3D" id="3.40.50.720">
    <property type="entry name" value="NAD(P)-binding Rossmann-like Domain"/>
    <property type="match status" value="1"/>
</dbReference>
<dbReference type="InterPro" id="IPR050463">
    <property type="entry name" value="Gfo/Idh/MocA_oxidrdct_glycsds"/>
</dbReference>
<evidence type="ECO:0000259" key="2">
    <source>
        <dbReference type="Pfam" id="PF01408"/>
    </source>
</evidence>
<organism evidence="4">
    <name type="scientific">marine metagenome</name>
    <dbReference type="NCBI Taxonomy" id="408172"/>
    <lineage>
        <taxon>unclassified sequences</taxon>
        <taxon>metagenomes</taxon>
        <taxon>ecological metagenomes</taxon>
    </lineage>
</organism>
<proteinExistence type="predicted"/>
<feature type="non-terminal residue" evidence="4">
    <location>
        <position position="257"/>
    </location>
</feature>
<dbReference type="AlphaFoldDB" id="A0A382YAW5"/>
<dbReference type="GO" id="GO:0000166">
    <property type="term" value="F:nucleotide binding"/>
    <property type="evidence" value="ECO:0007669"/>
    <property type="project" value="InterPro"/>
</dbReference>
<evidence type="ECO:0000259" key="3">
    <source>
        <dbReference type="Pfam" id="PF22725"/>
    </source>
</evidence>
<evidence type="ECO:0000313" key="4">
    <source>
        <dbReference type="EMBL" id="SVD80467.1"/>
    </source>
</evidence>